<evidence type="ECO:0000313" key="7">
    <source>
        <dbReference type="EMBL" id="ONH68338.1"/>
    </source>
</evidence>
<dbReference type="Gene3D" id="4.10.1110.10">
    <property type="entry name" value="AN1-like Zinc finger"/>
    <property type="match status" value="1"/>
</dbReference>
<proteinExistence type="predicted"/>
<evidence type="ECO:0000313" key="8">
    <source>
        <dbReference type="Proteomes" id="UP000189513"/>
    </source>
</evidence>
<dbReference type="PANTHER" id="PTHR14677">
    <property type="entry name" value="ARSENITE INDUCUBLE RNA ASSOCIATED PROTEIN AIP-1-RELATED"/>
    <property type="match status" value="1"/>
</dbReference>
<keyword evidence="2 4" id="KW-0863">Zinc-finger</keyword>
<protein>
    <submittedName>
        <fullName evidence="7">AN1-type zinc finger protein 1</fullName>
    </submittedName>
</protein>
<evidence type="ECO:0000256" key="2">
    <source>
        <dbReference type="ARBA" id="ARBA00022771"/>
    </source>
</evidence>
<keyword evidence="8" id="KW-1185">Reference proteome</keyword>
<dbReference type="SUPFAM" id="SSF118310">
    <property type="entry name" value="AN1-like Zinc finger"/>
    <property type="match status" value="1"/>
</dbReference>
<feature type="region of interest" description="Disordered" evidence="5">
    <location>
        <begin position="1"/>
        <end position="28"/>
    </location>
</feature>
<dbReference type="VEuPathDB" id="FungiDB:BON22_1772"/>
<dbReference type="InterPro" id="IPR057358">
    <property type="entry name" value="UBL_ZFAND1-like"/>
</dbReference>
<dbReference type="Proteomes" id="UP000189513">
    <property type="component" value="Unassembled WGS sequence"/>
</dbReference>
<organism evidence="7 8">
    <name type="scientific">Cyberlindnera fabianii</name>
    <name type="common">Yeast</name>
    <name type="synonym">Hansenula fabianii</name>
    <dbReference type="NCBI Taxonomy" id="36022"/>
    <lineage>
        <taxon>Eukaryota</taxon>
        <taxon>Fungi</taxon>
        <taxon>Dikarya</taxon>
        <taxon>Ascomycota</taxon>
        <taxon>Saccharomycotina</taxon>
        <taxon>Saccharomycetes</taxon>
        <taxon>Phaffomycetales</taxon>
        <taxon>Phaffomycetaceae</taxon>
        <taxon>Cyberlindnera</taxon>
    </lineage>
</organism>
<evidence type="ECO:0000259" key="6">
    <source>
        <dbReference type="PROSITE" id="PS51039"/>
    </source>
</evidence>
<dbReference type="GO" id="GO:0005737">
    <property type="term" value="C:cytoplasm"/>
    <property type="evidence" value="ECO:0007669"/>
    <property type="project" value="TreeGrafter"/>
</dbReference>
<sequence length="279" mass="31752">MTSASTSTPSTTPSTELSTPQPNKKDDMSNVMLMDIGEHCSFCGQIDFLPFKCACKKTFCMQHRSPEVHSCPQIDKVNSEKKMEKIVRESIDTSHLPSSKTLFPDRRNFKVELKTTETNPVTVGTKMQKSNKSALGKIKKFFEIRSKKRTEKASGPAKRMIEVSKLKTSSKGDSRVPATERIHVWVQVIDDESNLDKIERHPMFVSRSWPLGRALDSLATELKLKNLNNRTTDQSQRLFMFRETKSDQFEKLETSKRCNILKDGDSLFVVRGTEEPTNQ</sequence>
<feature type="domain" description="AN1-type" evidence="6">
    <location>
        <begin position="34"/>
        <end position="79"/>
    </location>
</feature>
<dbReference type="PANTHER" id="PTHR14677:SF40">
    <property type="entry name" value="CDC48-ASSOCIATED UBIQUITIN-LIKE_ZINC FINGER PROTEIN 1"/>
    <property type="match status" value="1"/>
</dbReference>
<accession>A0A1V2L8W8</accession>
<evidence type="ECO:0000256" key="1">
    <source>
        <dbReference type="ARBA" id="ARBA00022723"/>
    </source>
</evidence>
<gene>
    <name evidence="7" type="ORF">BON22_1772</name>
</gene>
<feature type="compositionally biased region" description="Low complexity" evidence="5">
    <location>
        <begin position="1"/>
        <end position="22"/>
    </location>
</feature>
<reference evidence="8" key="1">
    <citation type="journal article" date="2017" name="Genome Announc.">
        <title>Genome sequences of Cyberlindnera fabianii 65, Pichia kudriavzevii 129, and Saccharomyces cerevisiae 131 isolated from fermented masau fruits in Zimbabwe.</title>
        <authorList>
            <person name="van Rijswijck I.M.H."/>
            <person name="Derks M.F.L."/>
            <person name="Abee T."/>
            <person name="de Ridder D."/>
            <person name="Smid E.J."/>
        </authorList>
    </citation>
    <scope>NUCLEOTIDE SEQUENCE [LARGE SCALE GENOMIC DNA]</scope>
    <source>
        <strain evidence="8">65</strain>
    </source>
</reference>
<comment type="caution">
    <text evidence="7">The sequence shown here is derived from an EMBL/GenBank/DDBJ whole genome shotgun (WGS) entry which is preliminary data.</text>
</comment>
<dbReference type="SMART" id="SM00154">
    <property type="entry name" value="ZnF_AN1"/>
    <property type="match status" value="1"/>
</dbReference>
<name>A0A1V2L8W8_CYBFA</name>
<dbReference type="GO" id="GO:0008270">
    <property type="term" value="F:zinc ion binding"/>
    <property type="evidence" value="ECO:0007669"/>
    <property type="project" value="UniProtKB-KW"/>
</dbReference>
<keyword evidence="1" id="KW-0479">Metal-binding</keyword>
<keyword evidence="3" id="KW-0862">Zinc</keyword>
<dbReference type="InterPro" id="IPR035896">
    <property type="entry name" value="AN1-like_Znf"/>
</dbReference>
<dbReference type="EMBL" id="MPUK01000003">
    <property type="protein sequence ID" value="ONH68338.1"/>
    <property type="molecule type" value="Genomic_DNA"/>
</dbReference>
<dbReference type="Pfam" id="PF01428">
    <property type="entry name" value="zf-AN1"/>
    <property type="match status" value="1"/>
</dbReference>
<dbReference type="OMA" id="RQYCLKH"/>
<dbReference type="AlphaFoldDB" id="A0A1V2L8W8"/>
<dbReference type="Pfam" id="PF25327">
    <property type="entry name" value="UBL_ZFAND1"/>
    <property type="match status" value="1"/>
</dbReference>
<dbReference type="InterPro" id="IPR000058">
    <property type="entry name" value="Znf_AN1"/>
</dbReference>
<dbReference type="PROSITE" id="PS51039">
    <property type="entry name" value="ZF_AN1"/>
    <property type="match status" value="1"/>
</dbReference>
<dbReference type="STRING" id="36022.A0A1V2L8W8"/>
<evidence type="ECO:0000256" key="3">
    <source>
        <dbReference type="ARBA" id="ARBA00022833"/>
    </source>
</evidence>
<evidence type="ECO:0000256" key="5">
    <source>
        <dbReference type="SAM" id="MobiDB-lite"/>
    </source>
</evidence>
<evidence type="ECO:0000256" key="4">
    <source>
        <dbReference type="PROSITE-ProRule" id="PRU00449"/>
    </source>
</evidence>